<protein>
    <submittedName>
        <fullName evidence="2">Nuclear transport factor 2 family protein</fullName>
    </submittedName>
</protein>
<dbReference type="InterPro" id="IPR032710">
    <property type="entry name" value="NTF2-like_dom_sf"/>
</dbReference>
<dbReference type="RefSeq" id="WP_207400306.1">
    <property type="nucleotide sequence ID" value="NZ_CAACUY010000303.1"/>
</dbReference>
<dbReference type="Proteomes" id="UP001597063">
    <property type="component" value="Unassembled WGS sequence"/>
</dbReference>
<dbReference type="SUPFAM" id="SSF54427">
    <property type="entry name" value="NTF2-like"/>
    <property type="match status" value="1"/>
</dbReference>
<name>A0ABW2XWW9_9ACTN</name>
<reference evidence="3" key="1">
    <citation type="journal article" date="2019" name="Int. J. Syst. Evol. Microbiol.">
        <title>The Global Catalogue of Microorganisms (GCM) 10K type strain sequencing project: providing services to taxonomists for standard genome sequencing and annotation.</title>
        <authorList>
            <consortium name="The Broad Institute Genomics Platform"/>
            <consortium name="The Broad Institute Genome Sequencing Center for Infectious Disease"/>
            <person name="Wu L."/>
            <person name="Ma J."/>
        </authorList>
    </citation>
    <scope>NUCLEOTIDE SEQUENCE [LARGE SCALE GENOMIC DNA]</scope>
    <source>
        <strain evidence="3">JCM 9371</strain>
    </source>
</reference>
<organism evidence="2 3">
    <name type="scientific">Actinomadura fibrosa</name>
    <dbReference type="NCBI Taxonomy" id="111802"/>
    <lineage>
        <taxon>Bacteria</taxon>
        <taxon>Bacillati</taxon>
        <taxon>Actinomycetota</taxon>
        <taxon>Actinomycetes</taxon>
        <taxon>Streptosporangiales</taxon>
        <taxon>Thermomonosporaceae</taxon>
        <taxon>Actinomadura</taxon>
    </lineage>
</organism>
<dbReference type="Gene3D" id="3.10.450.50">
    <property type="match status" value="1"/>
</dbReference>
<gene>
    <name evidence="2" type="ORF">ACFQZM_38040</name>
</gene>
<dbReference type="Pfam" id="PF13577">
    <property type="entry name" value="SnoaL_4"/>
    <property type="match status" value="1"/>
</dbReference>
<comment type="caution">
    <text evidence="2">The sequence shown here is derived from an EMBL/GenBank/DDBJ whole genome shotgun (WGS) entry which is preliminary data.</text>
</comment>
<evidence type="ECO:0000313" key="3">
    <source>
        <dbReference type="Proteomes" id="UP001597063"/>
    </source>
</evidence>
<proteinExistence type="predicted"/>
<sequence>MPMTLQELSDRAEIAELLARYARAVDGGEWDLLDTVFTGDAEIDLSAPGGPCGTPEAVKAWLADTLPAWPGRQHLIGPASVDLAGDAATVRAPFTDTLSPSRDMALADVSGLTRGGGLYHHRLRRTDAGWRSESMRIEQQWRTINA</sequence>
<accession>A0ABW2XWW9</accession>
<evidence type="ECO:0000259" key="1">
    <source>
        <dbReference type="Pfam" id="PF13577"/>
    </source>
</evidence>
<dbReference type="EMBL" id="JBHTGP010000018">
    <property type="protein sequence ID" value="MFD0690342.1"/>
    <property type="molecule type" value="Genomic_DNA"/>
</dbReference>
<evidence type="ECO:0000313" key="2">
    <source>
        <dbReference type="EMBL" id="MFD0690342.1"/>
    </source>
</evidence>
<feature type="domain" description="SnoaL-like" evidence="1">
    <location>
        <begin position="6"/>
        <end position="135"/>
    </location>
</feature>
<keyword evidence="3" id="KW-1185">Reference proteome</keyword>
<dbReference type="InterPro" id="IPR037401">
    <property type="entry name" value="SnoaL-like"/>
</dbReference>